<protein>
    <submittedName>
        <fullName evidence="2">Uncharacterized protein</fullName>
    </submittedName>
</protein>
<proteinExistence type="predicted"/>
<evidence type="ECO:0000256" key="1">
    <source>
        <dbReference type="SAM" id="Phobius"/>
    </source>
</evidence>
<keyword evidence="1" id="KW-1133">Transmembrane helix</keyword>
<dbReference type="RefSeq" id="WP_055103930.1">
    <property type="nucleotide sequence ID" value="NZ_LLWH01000191.1"/>
</dbReference>
<accession>A0A0Q0XRI6</accession>
<gene>
    <name evidence="2" type="ORF">AQS70_13860</name>
</gene>
<sequence>MLSVKNNLHIVRASAVYDLIMTIGFMTPWTASLVLKGFAALSAALALERPVPTFDVNSMLFVNLLGSIVTVWSCWRLMHPSRSVGIYDACARALFALWQLYAVAHGASVLILGFTVFEVLFAIAQWLPVNDNAKAREEAGGHAMLFT</sequence>
<feature type="transmembrane region" description="Helical" evidence="1">
    <location>
        <begin position="59"/>
        <end position="78"/>
    </location>
</feature>
<dbReference type="AlphaFoldDB" id="A0A0Q0XRI6"/>
<keyword evidence="1" id="KW-0472">Membrane</keyword>
<reference evidence="2 3" key="1">
    <citation type="submission" date="2015-10" db="EMBL/GenBank/DDBJ databases">
        <title>Pseudomonas helleri sp. nov. and Pseudomonas weihenstephanensis sp. nov., isolated from raw cows milk.</title>
        <authorList>
            <person name="Von Neubeck M."/>
            <person name="Huptas C."/>
            <person name="Wenning M."/>
            <person name="Scherer S."/>
        </authorList>
    </citation>
    <scope>NUCLEOTIDE SEQUENCE [LARGE SCALE GENOMIC DNA]</scope>
    <source>
        <strain evidence="2 3">BSTT44</strain>
    </source>
</reference>
<feature type="transmembrane region" description="Helical" evidence="1">
    <location>
        <begin position="98"/>
        <end position="124"/>
    </location>
</feature>
<dbReference type="EMBL" id="LLWH01000191">
    <property type="protein sequence ID" value="KQB52583.1"/>
    <property type="molecule type" value="Genomic_DNA"/>
</dbReference>
<dbReference type="Proteomes" id="UP000050342">
    <property type="component" value="Unassembled WGS sequence"/>
</dbReference>
<keyword evidence="1" id="KW-0812">Transmembrane</keyword>
<dbReference type="STRING" id="1563157.AQS70_13860"/>
<evidence type="ECO:0000313" key="2">
    <source>
        <dbReference type="EMBL" id="KQB52583.1"/>
    </source>
</evidence>
<comment type="caution">
    <text evidence="2">The sequence shown here is derived from an EMBL/GenBank/DDBJ whole genome shotgun (WGS) entry which is preliminary data.</text>
</comment>
<feature type="transmembrane region" description="Helical" evidence="1">
    <location>
        <begin position="20"/>
        <end position="47"/>
    </location>
</feature>
<evidence type="ECO:0000313" key="3">
    <source>
        <dbReference type="Proteomes" id="UP000050342"/>
    </source>
</evidence>
<dbReference type="OrthoDB" id="8926562at2"/>
<organism evidence="2 3">
    <name type="scientific">Pseudomonas endophytica</name>
    <dbReference type="NCBI Taxonomy" id="1563157"/>
    <lineage>
        <taxon>Bacteria</taxon>
        <taxon>Pseudomonadati</taxon>
        <taxon>Pseudomonadota</taxon>
        <taxon>Gammaproteobacteria</taxon>
        <taxon>Pseudomonadales</taxon>
        <taxon>Pseudomonadaceae</taxon>
        <taxon>Pseudomonas</taxon>
    </lineage>
</organism>
<name>A0A0Q0XRI6_9PSED</name>
<keyword evidence="3" id="KW-1185">Reference proteome</keyword>